<evidence type="ECO:0000256" key="1">
    <source>
        <dbReference type="SAM" id="MobiDB-lite"/>
    </source>
</evidence>
<evidence type="ECO:0000313" key="3">
    <source>
        <dbReference type="Proteomes" id="UP000315496"/>
    </source>
</evidence>
<gene>
    <name evidence="2" type="ORF">GMRT_jh020</name>
</gene>
<accession>A0A4Z1T064</accession>
<protein>
    <submittedName>
        <fullName evidence="2">Uncharacterized protein</fullName>
    </submittedName>
</protein>
<dbReference type="OrthoDB" id="10252815at2759"/>
<proteinExistence type="predicted"/>
<organism evidence="2 3">
    <name type="scientific">Giardia muris</name>
    <dbReference type="NCBI Taxonomy" id="5742"/>
    <lineage>
        <taxon>Eukaryota</taxon>
        <taxon>Metamonada</taxon>
        <taxon>Diplomonadida</taxon>
        <taxon>Hexamitidae</taxon>
        <taxon>Giardiinae</taxon>
        <taxon>Giardia</taxon>
    </lineage>
</organism>
<dbReference type="EMBL" id="VDLU01000005">
    <property type="protein sequence ID" value="TNJ26297.1"/>
    <property type="molecule type" value="Genomic_DNA"/>
</dbReference>
<name>A0A4Z1T064_GIAMU</name>
<keyword evidence="3" id="KW-1185">Reference proteome</keyword>
<feature type="region of interest" description="Disordered" evidence="1">
    <location>
        <begin position="64"/>
        <end position="94"/>
    </location>
</feature>
<dbReference type="Proteomes" id="UP000315496">
    <property type="component" value="Chromosome 5"/>
</dbReference>
<evidence type="ECO:0000313" key="2">
    <source>
        <dbReference type="EMBL" id="TNJ26297.1"/>
    </source>
</evidence>
<reference evidence="2 3" key="1">
    <citation type="submission" date="2019-05" db="EMBL/GenBank/DDBJ databases">
        <title>The compact genome of Giardia muris reveals important steps in the evolution of intestinal protozoan parasites.</title>
        <authorList>
            <person name="Xu F."/>
            <person name="Jimenez-Gonzalez A."/>
            <person name="Einarsson E."/>
            <person name="Astvaldsson A."/>
            <person name="Peirasmaki D."/>
            <person name="Eckmann L."/>
            <person name="Andersson J.O."/>
            <person name="Svard S.G."/>
            <person name="Jerlstrom-Hultqvist J."/>
        </authorList>
    </citation>
    <scope>NUCLEOTIDE SEQUENCE [LARGE SCALE GENOMIC DNA]</scope>
    <source>
        <strain evidence="2 3">Roberts-Thomson</strain>
    </source>
</reference>
<comment type="caution">
    <text evidence="2">The sequence shown here is derived from an EMBL/GenBank/DDBJ whole genome shotgun (WGS) entry which is preliminary data.</text>
</comment>
<dbReference type="VEuPathDB" id="GiardiaDB:GMRT_jh020"/>
<sequence length="94" mass="10246">MELVQNQQPVMAPIQIENVADISDSSPNVSSRGLKVKFRRKIPGHNPFHDIFLTSTECSCDQSQVGTPVEGSDEAPLDIGMGAKTCSSPRHPRK</sequence>
<dbReference type="AlphaFoldDB" id="A0A4Z1T064"/>